<evidence type="ECO:0000313" key="2">
    <source>
        <dbReference type="EMBL" id="TWS25874.1"/>
    </source>
</evidence>
<dbReference type="Proteomes" id="UP000319792">
    <property type="component" value="Unassembled WGS sequence"/>
</dbReference>
<dbReference type="EMBL" id="VIGV01000001">
    <property type="protein sequence ID" value="TWS25874.1"/>
    <property type="molecule type" value="Genomic_DNA"/>
</dbReference>
<keyword evidence="3" id="KW-1185">Reference proteome</keyword>
<comment type="caution">
    <text evidence="2">The sequence shown here is derived from an EMBL/GenBank/DDBJ whole genome shotgun (WGS) entry which is preliminary data.</text>
</comment>
<proteinExistence type="predicted"/>
<evidence type="ECO:0000313" key="3">
    <source>
        <dbReference type="Proteomes" id="UP000319792"/>
    </source>
</evidence>
<evidence type="ECO:0000256" key="1">
    <source>
        <dbReference type="SAM" id="MobiDB-lite"/>
    </source>
</evidence>
<reference evidence="2 3" key="1">
    <citation type="submission" date="2019-06" db="EMBL/GenBank/DDBJ databases">
        <authorList>
            <person name="Teng J.L.L."/>
            <person name="Lee H.H."/>
            <person name="Lau S.K.P."/>
            <person name="Woo P.C.Y."/>
        </authorList>
    </citation>
    <scope>NUCLEOTIDE SEQUENCE [LARGE SCALE GENOMIC DNA]</scope>
    <source>
        <strain evidence="2 3">HKU70</strain>
    </source>
</reference>
<feature type="compositionally biased region" description="Low complexity" evidence="1">
    <location>
        <begin position="123"/>
        <end position="132"/>
    </location>
</feature>
<gene>
    <name evidence="2" type="ORF">FK268_01000</name>
</gene>
<feature type="compositionally biased region" description="Gly residues" evidence="1">
    <location>
        <begin position="144"/>
        <end position="153"/>
    </location>
</feature>
<organism evidence="2 3">
    <name type="scientific">Tsukamurella sputi</name>
    <dbReference type="NCBI Taxonomy" id="2591848"/>
    <lineage>
        <taxon>Bacteria</taxon>
        <taxon>Bacillati</taxon>
        <taxon>Actinomycetota</taxon>
        <taxon>Actinomycetes</taxon>
        <taxon>Mycobacteriales</taxon>
        <taxon>Tsukamurellaceae</taxon>
        <taxon>Tsukamurella</taxon>
    </lineage>
</organism>
<name>A0A5C5RT12_9ACTN</name>
<sequence length="162" mass="16432">MADPTPDPSEEFLASAARLFETARPWIAAALAEHSAHPDGDPGACRLCALGGAVARHIEPFAAEASKSFGHFADEVLADVLRLAEELLGSARIAAAAVAADYLSTVGATPPEEPDTAGPDEPAQPASSSQAAGYERIDIRLGGTDSGAGGGADGPHEEDPYA</sequence>
<dbReference type="AlphaFoldDB" id="A0A5C5RT12"/>
<dbReference type="RefSeq" id="WP_146430296.1">
    <property type="nucleotide sequence ID" value="NZ_VIGV01000001.1"/>
</dbReference>
<dbReference type="OrthoDB" id="4774176at2"/>
<protein>
    <submittedName>
        <fullName evidence="2">Uncharacterized protein</fullName>
    </submittedName>
</protein>
<reference evidence="2 3" key="2">
    <citation type="submission" date="2019-08" db="EMBL/GenBank/DDBJ databases">
        <title>Tsukamurella conjunctivitidis sp. nov., Tsukamurella assacharolytica sp. nov. and Tsukamurella sputae sp. nov. isolated from patients with conjunctivitis, bacteraemia (lymphoma) and respiratory infection (sputum) in Hong Kong.</title>
        <authorList>
            <person name="Fok K.M.N."/>
            <person name="Fong J.Y.H."/>
        </authorList>
    </citation>
    <scope>NUCLEOTIDE SEQUENCE [LARGE SCALE GENOMIC DNA]</scope>
    <source>
        <strain evidence="2 3">HKU70</strain>
    </source>
</reference>
<accession>A0A5C5RT12</accession>
<feature type="region of interest" description="Disordered" evidence="1">
    <location>
        <begin position="106"/>
        <end position="162"/>
    </location>
</feature>